<name>C3TX26_9ABAC</name>
<dbReference type="GeneID" id="7804573"/>
<dbReference type="GO" id="GO:0019083">
    <property type="term" value="P:viral transcription"/>
    <property type="evidence" value="ECO:0007669"/>
    <property type="project" value="InterPro"/>
</dbReference>
<dbReference type="OrthoDB" id="19212at10239"/>
<accession>C3TX26</accession>
<dbReference type="InterPro" id="IPR004283">
    <property type="entry name" value="Lef-2"/>
</dbReference>
<sequence length="215" mass="24486">MSSRLDESPSSPLSWNPSIISKLVNKTRNYLVSVEDFEFELNAYTQFEQGGQCVLVSGLRLFYLLRNRERETVAATTPASADRQRIRKKSCRNVCFQGTFKCKSHVTKLINDTLRLPPCMRSLLTALSARARGNRFKKRFIFNCYILNLITCTKCDRNCLMQALSVLYDGDEKCAKELESLCGKETLYKPPNCANMKDLCLKSHECKGSNPLCNK</sequence>
<dbReference type="KEGG" id="vg:7804573"/>
<reference evidence="1 2" key="1">
    <citation type="journal article" date="2009" name="Virus Genes">
        <title>Morphology and genome of Euproctis pseudoconspersa nucleopolyhedrovirus.</title>
        <authorList>
            <person name="Tang X.D."/>
            <person name="Xiao Q."/>
            <person name="Ma X.C."/>
            <person name="Zhu Z.R."/>
            <person name="Zhang C.X."/>
        </authorList>
    </citation>
    <scope>NUCLEOTIDE SEQUENCE [LARGE SCALE GENOMIC DNA]</scope>
    <source>
        <strain evidence="1 2">Hangzhou</strain>
    </source>
</reference>
<evidence type="ECO:0000313" key="1">
    <source>
        <dbReference type="EMBL" id="ACO53568.1"/>
    </source>
</evidence>
<protein>
    <submittedName>
        <fullName evidence="1">Lef2</fullName>
    </submittedName>
</protein>
<evidence type="ECO:0000313" key="2">
    <source>
        <dbReference type="Proteomes" id="UP000203846"/>
    </source>
</evidence>
<dbReference type="Proteomes" id="UP000203846">
    <property type="component" value="Segment"/>
</dbReference>
<dbReference type="EMBL" id="FJ227128">
    <property type="protein sequence ID" value="ACO53568.1"/>
    <property type="molecule type" value="Genomic_DNA"/>
</dbReference>
<dbReference type="RefSeq" id="YP_002854728.1">
    <property type="nucleotide sequence ID" value="NC_012639.1"/>
</dbReference>
<keyword evidence="2" id="KW-1185">Reference proteome</keyword>
<dbReference type="Pfam" id="PF03041">
    <property type="entry name" value="Baculo_LEF-2"/>
    <property type="match status" value="1"/>
</dbReference>
<proteinExistence type="predicted"/>
<organism evidence="1 2">
    <name type="scientific">Euproctis pseudoconspersa nucleopolyhedrovirus</name>
    <dbReference type="NCBI Taxonomy" id="307467"/>
    <lineage>
        <taxon>Viruses</taxon>
        <taxon>Viruses incertae sedis</taxon>
        <taxon>Naldaviricetes</taxon>
        <taxon>Lefavirales</taxon>
        <taxon>Baculoviridae</taxon>
        <taxon>Alphabaculovirus</taxon>
        <taxon>Alphabaculovirus eupseudoconspersae</taxon>
    </lineage>
</organism>